<sequence length="255" mass="27766">MSSDTPTPPTILLIQGSFQLPEVYEKLNTALQKRGYPVVQPPLPSLTGHDQPDFTSKSLATDALAVRSVLQGLVDDEGRTVFVVLHSYGGLVGSEAILEEFSQKEREKKGLAGGVIHLFFFAAFILAEGQSVLGVFGDPPHEDIKPDGRFCLKNVAHTLYNDLPPEEAEYWASKTVDQSYAVKTTELTNAAYRYIPSTYVVCENDQGPPPQFQEMFGKAAGATVLRIASGHSPMLSKTEELVDMISAAVRGVIDH</sequence>
<dbReference type="InterPro" id="IPR052897">
    <property type="entry name" value="Sec-Metab_Biosynth_Hydrolase"/>
</dbReference>
<dbReference type="InterPro" id="IPR000073">
    <property type="entry name" value="AB_hydrolase_1"/>
</dbReference>
<dbReference type="InterPro" id="IPR029058">
    <property type="entry name" value="AB_hydrolase_fold"/>
</dbReference>
<evidence type="ECO:0000313" key="2">
    <source>
        <dbReference type="EMBL" id="KAK7743365.1"/>
    </source>
</evidence>
<evidence type="ECO:0000259" key="1">
    <source>
        <dbReference type="Pfam" id="PF12697"/>
    </source>
</evidence>
<reference evidence="2 3" key="1">
    <citation type="submission" date="2024-02" db="EMBL/GenBank/DDBJ databases">
        <title>De novo assembly and annotation of 12 fungi associated with fruit tree decline syndrome in Ontario, Canada.</title>
        <authorList>
            <person name="Sulman M."/>
            <person name="Ellouze W."/>
            <person name="Ilyukhin E."/>
        </authorList>
    </citation>
    <scope>NUCLEOTIDE SEQUENCE [LARGE SCALE GENOMIC DNA]</scope>
    <source>
        <strain evidence="2 3">M11/M66-122</strain>
    </source>
</reference>
<feature type="domain" description="AB hydrolase-1" evidence="1">
    <location>
        <begin position="12"/>
        <end position="243"/>
    </location>
</feature>
<keyword evidence="3" id="KW-1185">Reference proteome</keyword>
<dbReference type="PANTHER" id="PTHR37017:SF11">
    <property type="entry name" value="ESTERASE_LIPASE_THIOESTERASE DOMAIN-CONTAINING PROTEIN"/>
    <property type="match status" value="1"/>
</dbReference>
<dbReference type="Proteomes" id="UP001320420">
    <property type="component" value="Unassembled WGS sequence"/>
</dbReference>
<dbReference type="AlphaFoldDB" id="A0AAN9UBM0"/>
<dbReference type="Gene3D" id="3.40.50.1820">
    <property type="entry name" value="alpha/beta hydrolase"/>
    <property type="match status" value="1"/>
</dbReference>
<proteinExistence type="predicted"/>
<dbReference type="Pfam" id="PF12697">
    <property type="entry name" value="Abhydrolase_6"/>
    <property type="match status" value="1"/>
</dbReference>
<accession>A0AAN9UBM0</accession>
<dbReference type="SUPFAM" id="SSF53474">
    <property type="entry name" value="alpha/beta-Hydrolases"/>
    <property type="match status" value="1"/>
</dbReference>
<gene>
    <name evidence="2" type="ORF">SLS62_010639</name>
</gene>
<protein>
    <recommendedName>
        <fullName evidence="1">AB hydrolase-1 domain-containing protein</fullName>
    </recommendedName>
</protein>
<dbReference type="PANTHER" id="PTHR37017">
    <property type="entry name" value="AB HYDROLASE-1 DOMAIN-CONTAINING PROTEIN-RELATED"/>
    <property type="match status" value="1"/>
</dbReference>
<evidence type="ECO:0000313" key="3">
    <source>
        <dbReference type="Proteomes" id="UP001320420"/>
    </source>
</evidence>
<name>A0AAN9UBM0_9PEZI</name>
<organism evidence="2 3">
    <name type="scientific">Diatrype stigma</name>
    <dbReference type="NCBI Taxonomy" id="117547"/>
    <lineage>
        <taxon>Eukaryota</taxon>
        <taxon>Fungi</taxon>
        <taxon>Dikarya</taxon>
        <taxon>Ascomycota</taxon>
        <taxon>Pezizomycotina</taxon>
        <taxon>Sordariomycetes</taxon>
        <taxon>Xylariomycetidae</taxon>
        <taxon>Xylariales</taxon>
        <taxon>Diatrypaceae</taxon>
        <taxon>Diatrype</taxon>
    </lineage>
</organism>
<dbReference type="EMBL" id="JAKJXP020000138">
    <property type="protein sequence ID" value="KAK7743365.1"/>
    <property type="molecule type" value="Genomic_DNA"/>
</dbReference>
<comment type="caution">
    <text evidence="2">The sequence shown here is derived from an EMBL/GenBank/DDBJ whole genome shotgun (WGS) entry which is preliminary data.</text>
</comment>